<dbReference type="EMBL" id="VJND01000005">
    <property type="protein sequence ID" value="TSE25829.1"/>
    <property type="molecule type" value="Genomic_DNA"/>
</dbReference>
<dbReference type="Pfam" id="PF03445">
    <property type="entry name" value="DUF294"/>
    <property type="match status" value="1"/>
</dbReference>
<proteinExistence type="predicted"/>
<dbReference type="GO" id="GO:0003938">
    <property type="term" value="F:IMP dehydrogenase activity"/>
    <property type="evidence" value="ECO:0007669"/>
    <property type="project" value="UniProtKB-EC"/>
</dbReference>
<protein>
    <submittedName>
        <fullName evidence="4">Inosine-5'-monophosphate dehydrogenase</fullName>
        <ecNumber evidence="4">1.1.1.205</ecNumber>
    </submittedName>
</protein>
<keyword evidence="1 2" id="KW-0129">CBS domain</keyword>
<gene>
    <name evidence="4" type="primary">guaB_3</name>
    <name evidence="4" type="ORF">Tsedi_01053</name>
</gene>
<organism evidence="4 5">
    <name type="scientific">Tepidimonas sediminis</name>
    <dbReference type="NCBI Taxonomy" id="2588941"/>
    <lineage>
        <taxon>Bacteria</taxon>
        <taxon>Pseudomonadati</taxon>
        <taxon>Pseudomonadota</taxon>
        <taxon>Betaproteobacteria</taxon>
        <taxon>Burkholderiales</taxon>
        <taxon>Tepidimonas</taxon>
    </lineage>
</organism>
<dbReference type="AlphaFoldDB" id="A0A554WQG5"/>
<evidence type="ECO:0000256" key="2">
    <source>
        <dbReference type="PROSITE-ProRule" id="PRU00703"/>
    </source>
</evidence>
<dbReference type="Proteomes" id="UP000320225">
    <property type="component" value="Unassembled WGS sequence"/>
</dbReference>
<dbReference type="InterPro" id="IPR005105">
    <property type="entry name" value="GlnD_Uridyltrans_N"/>
</dbReference>
<dbReference type="InterPro" id="IPR018821">
    <property type="entry name" value="DUF294_put_nucleoTrafse_sb-bd"/>
</dbReference>
<dbReference type="SMART" id="SM00116">
    <property type="entry name" value="CBS"/>
    <property type="match status" value="2"/>
</dbReference>
<sequence>MERHPPPLPSADEWLAAQRQVQADWAAHSGSAPPLDLPLAEAARGAPVSLPAAAPLRQALECMTRQRIGSVLVVDEDGRLQGIVTRHDVLQRVLLADGELQRPLADVMSRPVHALTPADTVHDAAVLMARARIRHVPVVRDGVPVGIVSEHDLFALQRLSVRHVGETIAAAVELADFQHAAAEIRAYARHLMAQGVQPRQLTALIARFNDQLTQRLIEVELRRHGLDDGAMAWLALGSEGRGEQTLATDQDNALVFEPDGDDVEAARARWLAWARGVNEALDACGYPLCKGGIMAGNPPCCLTRAEWAARFARWIEGGSPQELLQASVFFDLRALAGRSDWVEALRADILARTRASPRFIRQLVQAHLEHGVPLTWWGGLRARREGAHRWLDLKLQGTALLVEAARILALAHGVAATGTRERLQAAGPAAGAPAAEVAGWVAAFDYLQTLRLVRQMEPGAEGEPNRLDVQRLNPLEQRMLRAALQVIRGLQQRLQLDYLR</sequence>
<dbReference type="EC" id="1.1.1.205" evidence="4"/>
<dbReference type="Pfam" id="PF10335">
    <property type="entry name" value="DUF294_C"/>
    <property type="match status" value="1"/>
</dbReference>
<dbReference type="RefSeq" id="WP_185970589.1">
    <property type="nucleotide sequence ID" value="NZ_VJND01000005.1"/>
</dbReference>
<dbReference type="PANTHER" id="PTHR43080">
    <property type="entry name" value="CBS DOMAIN-CONTAINING PROTEIN CBSX3, MITOCHONDRIAL"/>
    <property type="match status" value="1"/>
</dbReference>
<evidence type="ECO:0000256" key="1">
    <source>
        <dbReference type="ARBA" id="ARBA00023122"/>
    </source>
</evidence>
<dbReference type="SUPFAM" id="SSF54631">
    <property type="entry name" value="CBS-domain pair"/>
    <property type="match status" value="1"/>
</dbReference>
<comment type="caution">
    <text evidence="4">The sequence shown here is derived from an EMBL/GenBank/DDBJ whole genome shotgun (WGS) entry which is preliminary data.</text>
</comment>
<dbReference type="InterPro" id="IPR046342">
    <property type="entry name" value="CBS_dom_sf"/>
</dbReference>
<keyword evidence="5" id="KW-1185">Reference proteome</keyword>
<dbReference type="GO" id="GO:0008773">
    <property type="term" value="F:[protein-PII] uridylyltransferase activity"/>
    <property type="evidence" value="ECO:0007669"/>
    <property type="project" value="InterPro"/>
</dbReference>
<dbReference type="InterPro" id="IPR051257">
    <property type="entry name" value="Diverse_CBS-Domain"/>
</dbReference>
<dbReference type="InterPro" id="IPR000644">
    <property type="entry name" value="CBS_dom"/>
</dbReference>
<accession>A0A554WQG5</accession>
<dbReference type="CDD" id="cd05401">
    <property type="entry name" value="NT_GlnE_GlnD_like"/>
    <property type="match status" value="1"/>
</dbReference>
<evidence type="ECO:0000313" key="5">
    <source>
        <dbReference type="Proteomes" id="UP000320225"/>
    </source>
</evidence>
<reference evidence="4 5" key="1">
    <citation type="submission" date="2019-07" db="EMBL/GenBank/DDBJ databases">
        <title>Tepidimonas sediminis YIM 72259 draft genome.</title>
        <authorList>
            <person name="Da Costa M.S."/>
            <person name="Froufe H.J.C."/>
            <person name="Egas C."/>
            <person name="Albuquerque L."/>
        </authorList>
    </citation>
    <scope>NUCLEOTIDE SEQUENCE [LARGE SCALE GENOMIC DNA]</scope>
    <source>
        <strain evidence="4 5">YIM 72259</strain>
    </source>
</reference>
<dbReference type="PANTHER" id="PTHR43080:SF2">
    <property type="entry name" value="CBS DOMAIN-CONTAINING PROTEIN"/>
    <property type="match status" value="1"/>
</dbReference>
<dbReference type="PROSITE" id="PS51371">
    <property type="entry name" value="CBS"/>
    <property type="match status" value="2"/>
</dbReference>
<keyword evidence="4" id="KW-0560">Oxidoreductase</keyword>
<evidence type="ECO:0000259" key="3">
    <source>
        <dbReference type="PROSITE" id="PS51371"/>
    </source>
</evidence>
<name>A0A554WQG5_9BURK</name>
<feature type="domain" description="CBS" evidence="3">
    <location>
        <begin position="42"/>
        <end position="104"/>
    </location>
</feature>
<evidence type="ECO:0000313" key="4">
    <source>
        <dbReference type="EMBL" id="TSE25829.1"/>
    </source>
</evidence>
<dbReference type="Gene3D" id="3.10.580.10">
    <property type="entry name" value="CBS-domain"/>
    <property type="match status" value="1"/>
</dbReference>
<feature type="domain" description="CBS" evidence="3">
    <location>
        <begin position="108"/>
        <end position="167"/>
    </location>
</feature>
<dbReference type="Pfam" id="PF00571">
    <property type="entry name" value="CBS"/>
    <property type="match status" value="2"/>
</dbReference>